<evidence type="ECO:0000313" key="4">
    <source>
        <dbReference type="EMBL" id="QDL57019.1"/>
    </source>
</evidence>
<evidence type="ECO:0000259" key="3">
    <source>
        <dbReference type="Pfam" id="PF04513"/>
    </source>
</evidence>
<dbReference type="GO" id="GO:0005198">
    <property type="term" value="F:structural molecule activity"/>
    <property type="evidence" value="ECO:0007669"/>
    <property type="project" value="InterPro"/>
</dbReference>
<dbReference type="GeneID" id="80538271"/>
<dbReference type="GO" id="GO:0019031">
    <property type="term" value="C:viral envelope"/>
    <property type="evidence" value="ECO:0007669"/>
    <property type="project" value="InterPro"/>
</dbReference>
<proteinExistence type="predicted"/>
<dbReference type="GO" id="GO:0019028">
    <property type="term" value="C:viral capsid"/>
    <property type="evidence" value="ECO:0007669"/>
    <property type="project" value="InterPro"/>
</dbReference>
<dbReference type="InterPro" id="IPR007600">
    <property type="entry name" value="Baculo_PEP_N"/>
</dbReference>
<protein>
    <submittedName>
        <fullName evidence="4">PEP</fullName>
    </submittedName>
</protein>
<accession>A0AAE6H2W6</accession>
<dbReference type="Pfam" id="PF04512">
    <property type="entry name" value="Baculo_PEP_N"/>
    <property type="match status" value="1"/>
</dbReference>
<gene>
    <name evidence="4" type="primary">pep</name>
    <name evidence="4" type="ORF">DijuNPV-ORF-32</name>
</gene>
<keyword evidence="1" id="KW-0175">Coiled coil</keyword>
<evidence type="ECO:0000259" key="2">
    <source>
        <dbReference type="Pfam" id="PF04512"/>
    </source>
</evidence>
<dbReference type="Pfam" id="PF04513">
    <property type="entry name" value="Baculo_PEP_C"/>
    <property type="match status" value="1"/>
</dbReference>
<feature type="domain" description="Baculovirus polyhedron envelope protein PEP N-terminal" evidence="2">
    <location>
        <begin position="8"/>
        <end position="100"/>
    </location>
</feature>
<dbReference type="Proteomes" id="UP000831804">
    <property type="component" value="Segment"/>
</dbReference>
<reference evidence="4" key="1">
    <citation type="journal article" date="2019" name="Viruses">
        <title>A Nymphalid-Infecting Group I Alphabaculovirus Isolated from the Major Passion Fruit Caterpillar Pest Dione juno juno (Lepidoptera: Nymphalidae).</title>
        <authorList>
            <person name="Ribeiro B.M."/>
            <person name="Dos Santos E.R."/>
            <person name="Trentin L.B."/>
            <person name="da Silva L.A."/>
            <person name="de Melo F.L."/>
            <person name="Kitajima E.W."/>
            <person name="Ardisson-Araujo D.M.P."/>
        </authorList>
    </citation>
    <scope>NUCLEOTIDE SEQUENCE</scope>
    <source>
        <strain evidence="4">Araguari-MG</strain>
    </source>
</reference>
<dbReference type="EMBL" id="MK558262">
    <property type="protein sequence ID" value="QDL57019.1"/>
    <property type="molecule type" value="Genomic_DNA"/>
</dbReference>
<keyword evidence="5" id="KW-1185">Reference proteome</keyword>
<dbReference type="KEGG" id="vg:80538271"/>
<evidence type="ECO:0000313" key="5">
    <source>
        <dbReference type="Proteomes" id="UP000831804"/>
    </source>
</evidence>
<sequence length="302" mass="33217">MTPNNNVMFDDASVMWIDADYIYQNFKTPLSTFQQILFSIPSKHRKMINDIGGPSSCPFPPTNSTIKYMVDVYGAAVLALRCPCVFSDQLLTTFIANNYLSYCNRQRPPSCTPPQPPCPPPPQPPFDCTQNQILDALEKLTRQSDLTINSLNQISLNQSNQFLELSNTLNLVRAQNAQILASLETTKDAILNRFNTLVDELKAALPDQSAQLQQLADKLLDAINAVAQTLRNEMNNANSILTNLASSITNINGTLNNLLSAVEGIVSGNGGGDGLNDADRERLNSVLELVTEIRNILMGSRK</sequence>
<feature type="domain" description="Baculovirus polyhedron envelope protein PEP C-terminal" evidence="3">
    <location>
        <begin position="148"/>
        <end position="291"/>
    </location>
</feature>
<name>A0AAE6H2W6_9ABAC</name>
<dbReference type="RefSeq" id="YP_010799784.1">
    <property type="nucleotide sequence ID" value="NC_076692.1"/>
</dbReference>
<evidence type="ECO:0000256" key="1">
    <source>
        <dbReference type="SAM" id="Coils"/>
    </source>
</evidence>
<feature type="coiled-coil region" evidence="1">
    <location>
        <begin position="198"/>
        <end position="240"/>
    </location>
</feature>
<organism evidence="4 5">
    <name type="scientific">Dione juno nucleopolyhedrovirus</name>
    <dbReference type="NCBI Taxonomy" id="2594175"/>
    <lineage>
        <taxon>Viruses</taxon>
        <taxon>Viruses incertae sedis</taxon>
        <taxon>Naldaviricetes</taxon>
        <taxon>Lefavirales</taxon>
        <taxon>Baculoviridae</taxon>
        <taxon>Alphabaculovirus</taxon>
        <taxon>Alphabaculovirus dijunonis</taxon>
    </lineage>
</organism>
<dbReference type="InterPro" id="IPR007601">
    <property type="entry name" value="Baculo_PEP_C"/>
</dbReference>